<keyword evidence="3" id="KW-1185">Reference proteome</keyword>
<evidence type="ECO:0000313" key="2">
    <source>
        <dbReference type="EMBL" id="KAK5545114.1"/>
    </source>
</evidence>
<accession>A0AAV9QM96</accession>
<feature type="coiled-coil region" evidence="1">
    <location>
        <begin position="163"/>
        <end position="218"/>
    </location>
</feature>
<comment type="caution">
    <text evidence="2">The sequence shown here is derived from an EMBL/GenBank/DDBJ whole genome shotgun (WGS) entry which is preliminary data.</text>
</comment>
<keyword evidence="1" id="KW-0175">Coiled coil</keyword>
<organism evidence="2 3">
    <name type="scientific">Vermiconidia calcicola</name>
    <dbReference type="NCBI Taxonomy" id="1690605"/>
    <lineage>
        <taxon>Eukaryota</taxon>
        <taxon>Fungi</taxon>
        <taxon>Dikarya</taxon>
        <taxon>Ascomycota</taxon>
        <taxon>Pezizomycotina</taxon>
        <taxon>Dothideomycetes</taxon>
        <taxon>Dothideomycetidae</taxon>
        <taxon>Mycosphaerellales</taxon>
        <taxon>Extremaceae</taxon>
        <taxon>Vermiconidia</taxon>
    </lineage>
</organism>
<dbReference type="Proteomes" id="UP001345827">
    <property type="component" value="Unassembled WGS sequence"/>
</dbReference>
<proteinExistence type="predicted"/>
<evidence type="ECO:0000313" key="3">
    <source>
        <dbReference type="Proteomes" id="UP001345827"/>
    </source>
</evidence>
<dbReference type="AlphaFoldDB" id="A0AAV9QM96"/>
<protein>
    <submittedName>
        <fullName evidence="2">Uncharacterized protein</fullName>
    </submittedName>
</protein>
<evidence type="ECO:0000256" key="1">
    <source>
        <dbReference type="SAM" id="Coils"/>
    </source>
</evidence>
<gene>
    <name evidence="2" type="ORF">LTR25_000121</name>
</gene>
<name>A0AAV9QM96_9PEZI</name>
<reference evidence="2 3" key="1">
    <citation type="submission" date="2023-06" db="EMBL/GenBank/DDBJ databases">
        <title>Black Yeasts Isolated from many extreme environments.</title>
        <authorList>
            <person name="Coleine C."/>
            <person name="Stajich J.E."/>
            <person name="Selbmann L."/>
        </authorList>
    </citation>
    <scope>NUCLEOTIDE SEQUENCE [LARGE SCALE GENOMIC DNA]</scope>
    <source>
        <strain evidence="2 3">CCFEE 5887</strain>
    </source>
</reference>
<sequence length="254" mass="29523">MDGVASKFRALRHNKEKGKSTRDGGNIVEGPEVVVLYESQITINGILWLHPISHARMTGSAMRNLRLLQDLRLQELQHDDMFWKPMIEHGSKVHMYANNKDSAYAIVKTVLNNQRSILEIQKELVDQHRTLWQTAAGMTVRDGWSKTKENIERGLSALQTDMRECLEDNNREYVELLRKQQEQMTRKLKSIAEARASLEDYSLEISRWREKIEAISQQQQLDRQQAVWAIYEDAGTSDEFVEEQKSIRQKQQGT</sequence>
<dbReference type="EMBL" id="JAXLQG010000001">
    <property type="protein sequence ID" value="KAK5545114.1"/>
    <property type="molecule type" value="Genomic_DNA"/>
</dbReference>